<keyword evidence="9 13" id="KW-0472">Membrane</keyword>
<keyword evidence="4" id="KW-0964">Secreted</keyword>
<feature type="domain" description="SRCR" evidence="14">
    <location>
        <begin position="792"/>
        <end position="889"/>
    </location>
</feature>
<feature type="domain" description="SRCR" evidence="14">
    <location>
        <begin position="899"/>
        <end position="999"/>
    </location>
</feature>
<keyword evidence="6" id="KW-0732">Signal</keyword>
<dbReference type="PANTHER" id="PTHR48071">
    <property type="entry name" value="SRCR DOMAIN-CONTAINING PROTEIN"/>
    <property type="match status" value="1"/>
</dbReference>
<dbReference type="GO" id="GO:0004252">
    <property type="term" value="F:serine-type endopeptidase activity"/>
    <property type="evidence" value="ECO:0007669"/>
    <property type="project" value="TreeGrafter"/>
</dbReference>
<keyword evidence="7" id="KW-0677">Repeat</keyword>
<evidence type="ECO:0000256" key="10">
    <source>
        <dbReference type="ARBA" id="ARBA00023157"/>
    </source>
</evidence>
<accession>A0A8T0AS94</accession>
<evidence type="ECO:0000256" key="3">
    <source>
        <dbReference type="ARBA" id="ARBA00022475"/>
    </source>
</evidence>
<dbReference type="FunFam" id="3.10.250.10:FF:000012">
    <property type="entry name" value="CD163 molecule like 1"/>
    <property type="match status" value="1"/>
</dbReference>
<feature type="disulfide bond" evidence="12">
    <location>
        <begin position="937"/>
        <end position="998"/>
    </location>
</feature>
<feature type="domain" description="SRCR" evidence="14">
    <location>
        <begin position="1004"/>
        <end position="1098"/>
    </location>
</feature>
<evidence type="ECO:0000256" key="12">
    <source>
        <dbReference type="PROSITE-ProRule" id="PRU00196"/>
    </source>
</evidence>
<feature type="disulfide bond" evidence="12">
    <location>
        <begin position="1069"/>
        <end position="1079"/>
    </location>
</feature>
<feature type="disulfide bond" evidence="12">
    <location>
        <begin position="750"/>
        <end position="760"/>
    </location>
</feature>
<evidence type="ECO:0000256" key="13">
    <source>
        <dbReference type="SAM" id="Phobius"/>
    </source>
</evidence>
<dbReference type="SMART" id="SM00202">
    <property type="entry name" value="SR"/>
    <property type="match status" value="11"/>
</dbReference>
<feature type="disulfide bond" evidence="12">
    <location>
        <begin position="33"/>
        <end position="43"/>
    </location>
</feature>
<dbReference type="Proteomes" id="UP000606274">
    <property type="component" value="Unassembled WGS sequence"/>
</dbReference>
<dbReference type="FunFam" id="3.10.250.10:FF:000009">
    <property type="entry name" value="WC1"/>
    <property type="match status" value="3"/>
</dbReference>
<feature type="domain" description="SRCR" evidence="14">
    <location>
        <begin position="268"/>
        <end position="368"/>
    </location>
</feature>
<keyword evidence="16" id="KW-1185">Reference proteome</keyword>
<feature type="disulfide bond" evidence="12">
    <location>
        <begin position="293"/>
        <end position="357"/>
    </location>
</feature>
<proteinExistence type="predicted"/>
<evidence type="ECO:0000256" key="4">
    <source>
        <dbReference type="ARBA" id="ARBA00022525"/>
    </source>
</evidence>
<comment type="subcellular location">
    <subcellularLocation>
        <location evidence="1">Cell membrane</location>
        <topology evidence="1">Single-pass type I membrane protein</topology>
    </subcellularLocation>
    <subcellularLocation>
        <location evidence="2">Secreted</location>
    </subcellularLocation>
</comment>
<dbReference type="InterPro" id="IPR001190">
    <property type="entry name" value="SRCR"/>
</dbReference>
<feature type="disulfide bond" evidence="12">
    <location>
        <begin position="135"/>
        <end position="145"/>
    </location>
</feature>
<feature type="disulfide bond" evidence="12">
    <location>
        <begin position="539"/>
        <end position="549"/>
    </location>
</feature>
<evidence type="ECO:0000256" key="7">
    <source>
        <dbReference type="ARBA" id="ARBA00022737"/>
    </source>
</evidence>
<keyword evidence="3" id="KW-1003">Cell membrane</keyword>
<feature type="domain" description="SRCR" evidence="14">
    <location>
        <begin position="471"/>
        <end position="570"/>
    </location>
</feature>
<dbReference type="GO" id="GO:0005737">
    <property type="term" value="C:cytoplasm"/>
    <property type="evidence" value="ECO:0007669"/>
    <property type="project" value="UniProtKB-ARBA"/>
</dbReference>
<feature type="domain" description="SRCR" evidence="14">
    <location>
        <begin position="681"/>
        <end position="781"/>
    </location>
</feature>
<evidence type="ECO:0000256" key="8">
    <source>
        <dbReference type="ARBA" id="ARBA00022989"/>
    </source>
</evidence>
<dbReference type="PRINTS" id="PR00258">
    <property type="entry name" value="SPERACTRCPTR"/>
</dbReference>
<evidence type="ECO:0000259" key="14">
    <source>
        <dbReference type="PROSITE" id="PS50287"/>
    </source>
</evidence>
<feature type="disulfide bond" evidence="12">
    <location>
        <begin position="438"/>
        <end position="448"/>
    </location>
</feature>
<feature type="domain" description="SRCR" evidence="14">
    <location>
        <begin position="168"/>
        <end position="265"/>
    </location>
</feature>
<evidence type="ECO:0000256" key="6">
    <source>
        <dbReference type="ARBA" id="ARBA00022729"/>
    </source>
</evidence>
<dbReference type="FunFam" id="3.10.250.10:FF:000013">
    <property type="entry name" value="CD163 molecule like 1"/>
    <property type="match status" value="2"/>
</dbReference>
<feature type="disulfide bond" evidence="12">
    <location>
        <begin position="236"/>
        <end position="246"/>
    </location>
</feature>
<feature type="disulfide bond" evidence="12">
    <location>
        <begin position="706"/>
        <end position="770"/>
    </location>
</feature>
<keyword evidence="11" id="KW-0325">Glycoprotein</keyword>
<feature type="disulfide bond" evidence="12">
    <location>
        <begin position="859"/>
        <end position="869"/>
    </location>
</feature>
<feature type="disulfide bond" evidence="12">
    <location>
        <begin position="719"/>
        <end position="780"/>
    </location>
</feature>
<feature type="domain" description="SRCR" evidence="14">
    <location>
        <begin position="1"/>
        <end position="63"/>
    </location>
</feature>
<feature type="domain" description="SRCR" evidence="14">
    <location>
        <begin position="575"/>
        <end position="676"/>
    </location>
</feature>
<keyword evidence="5 13" id="KW-0812">Transmembrane</keyword>
<dbReference type="EMBL" id="JABFDY010000018">
    <property type="protein sequence ID" value="KAF7693918.1"/>
    <property type="molecule type" value="Genomic_DNA"/>
</dbReference>
<dbReference type="FunFam" id="3.10.250.10:FF:000006">
    <property type="entry name" value="neurotrypsin isoform X2"/>
    <property type="match status" value="1"/>
</dbReference>
<protein>
    <recommendedName>
        <fullName evidence="14">SRCR domain-containing protein</fullName>
    </recommendedName>
</protein>
<dbReference type="PANTHER" id="PTHR48071:SF24">
    <property type="entry name" value="DELETED IN MALIGNANT BRAIN TUMORS 1 PROTEIN-LIKE"/>
    <property type="match status" value="1"/>
</dbReference>
<dbReference type="FunFam" id="3.10.250.10:FF:000004">
    <property type="entry name" value="Scavenger receptor cysteine-rich type 1 protein M130"/>
    <property type="match status" value="1"/>
</dbReference>
<gene>
    <name evidence="15" type="ORF">HF521_007671</name>
</gene>
<evidence type="ECO:0000256" key="9">
    <source>
        <dbReference type="ARBA" id="ARBA00023136"/>
    </source>
</evidence>
<evidence type="ECO:0000256" key="5">
    <source>
        <dbReference type="ARBA" id="ARBA00022692"/>
    </source>
</evidence>
<reference evidence="15" key="1">
    <citation type="submission" date="2020-08" db="EMBL/GenBank/DDBJ databases">
        <title>Chromosome-level assembly of Southern catfish (Silurus meridionalis) provides insights into visual adaptation to the nocturnal and benthic lifestyles.</title>
        <authorList>
            <person name="Zhang Y."/>
            <person name="Wang D."/>
            <person name="Peng Z."/>
        </authorList>
    </citation>
    <scope>NUCLEOTIDE SEQUENCE</scope>
    <source>
        <strain evidence="15">SWU-2019-XX</strain>
        <tissue evidence="15">Muscle</tissue>
    </source>
</reference>
<feature type="disulfide bond" evidence="12">
    <location>
        <begin position="968"/>
        <end position="978"/>
    </location>
</feature>
<feature type="disulfide bond" evidence="12">
    <location>
        <begin position="337"/>
        <end position="347"/>
    </location>
</feature>
<dbReference type="GO" id="GO:0005615">
    <property type="term" value="C:extracellular space"/>
    <property type="evidence" value="ECO:0007669"/>
    <property type="project" value="TreeGrafter"/>
</dbReference>
<feature type="disulfide bond" evidence="12">
    <location>
        <begin position="600"/>
        <end position="664"/>
    </location>
</feature>
<comment type="caution">
    <text evidence="15">The sequence shown here is derived from an EMBL/GenBank/DDBJ whole genome shotgun (WGS) entry which is preliminary data.</text>
</comment>
<feature type="domain" description="SRCR" evidence="14">
    <location>
        <begin position="1103"/>
        <end position="1201"/>
    </location>
</feature>
<dbReference type="PROSITE" id="PS50287">
    <property type="entry name" value="SRCR_2"/>
    <property type="match status" value="12"/>
</dbReference>
<organism evidence="15 16">
    <name type="scientific">Silurus meridionalis</name>
    <name type="common">Southern catfish</name>
    <name type="synonym">Silurus soldatovi meridionalis</name>
    <dbReference type="NCBI Taxonomy" id="175797"/>
    <lineage>
        <taxon>Eukaryota</taxon>
        <taxon>Metazoa</taxon>
        <taxon>Chordata</taxon>
        <taxon>Craniata</taxon>
        <taxon>Vertebrata</taxon>
        <taxon>Euteleostomi</taxon>
        <taxon>Actinopterygii</taxon>
        <taxon>Neopterygii</taxon>
        <taxon>Teleostei</taxon>
        <taxon>Ostariophysi</taxon>
        <taxon>Siluriformes</taxon>
        <taxon>Siluridae</taxon>
        <taxon>Silurus</taxon>
    </lineage>
</organism>
<dbReference type="Gene3D" id="3.10.250.10">
    <property type="entry name" value="SRCR-like domain"/>
    <property type="match status" value="12"/>
</dbReference>
<dbReference type="GO" id="GO:0005886">
    <property type="term" value="C:plasma membrane"/>
    <property type="evidence" value="ECO:0007669"/>
    <property type="project" value="UniProtKB-SubCell"/>
</dbReference>
<dbReference type="Pfam" id="PF00530">
    <property type="entry name" value="SRCR"/>
    <property type="match status" value="12"/>
</dbReference>
<dbReference type="FunFam" id="3.10.250.10:FF:000002">
    <property type="entry name" value="Scavenger receptor cysteine-rich type 1 protein M130"/>
    <property type="match status" value="3"/>
</dbReference>
<evidence type="ECO:0000313" key="16">
    <source>
        <dbReference type="Proteomes" id="UP000606274"/>
    </source>
</evidence>
<feature type="disulfide bond" evidence="12">
    <location>
        <begin position="306"/>
        <end position="367"/>
    </location>
</feature>
<feature type="transmembrane region" description="Helical" evidence="13">
    <location>
        <begin position="1240"/>
        <end position="1263"/>
    </location>
</feature>
<comment type="caution">
    <text evidence="12">Lacks conserved residue(s) required for the propagation of feature annotation.</text>
</comment>
<feature type="disulfide bond" evidence="12">
    <location>
        <begin position="104"/>
        <end position="165"/>
    </location>
</feature>
<dbReference type="InterPro" id="IPR036772">
    <property type="entry name" value="SRCR-like_dom_sf"/>
</dbReference>
<keyword evidence="8 13" id="KW-1133">Transmembrane helix</keyword>
<dbReference type="SUPFAM" id="SSF56487">
    <property type="entry name" value="SRCR-like"/>
    <property type="match status" value="12"/>
</dbReference>
<sequence>MCRELGCGPPVKMLGAGAVRRGNSQVWREQLQCRGTESQIHFCPKSTLRHSCSHDSEVGLVCADSVRLVNGSSHCAGRVEVLHRGEWGTVCDDNWNMKAAAVVCGELGCGEAVDALHHSHFGAGSDSIWMDDVSCTGSESTLKNCGSAEFSINDCDHMKDAGVICSEVRLVGGSRCSGRVEVLHGMTWFNVCHADFTKQDAEVVCREVGCGPPMEVQRTATIGVREAQELTKQFQCRGNESHINFCPTTLSDNCSQSNNVELACAESLKLVDGGSRCAGRVEVFYRGQWGTVCDDGWNMKAAAVVCKELGCSEAIDALSDAHFGLGTGPVWMVVGDCSGDEETLKSCLSGEWGTDYCSHKDDAGVVCSGVRLVGVSHCSGRIEVLNGKTWATVCNDDFSQQDAEVVCREVNCGPPIKVQRGDAFGRGVGIVWKKKLQCRGTESHIHFCPTSPLEHNCSHSNDVELECAAGVRLVDGGSRCAGRLEILHRGRWGAVCEVNRNMRVAEVVCRELGCGEAVDSLLDAHFGSGSGPIWEDIYCTGSESTLKNCGSFRSGGSNCHHGRDFAVICSGHRKPRLMDGPHVCAGRIEVLYGNTWAAVCDAEFNQKNAEVVCRELGCGLPVKVLGASAFGNGKGQVWTKELHCRGNETQIYFCQGSFTLEHNCSLEMKDAGLICSGYTDARLVNGKDSCSGRVELNYLSEWGTVCAVNWNLRAANVLCGQLNCGSAVAVLESDWFGAGNRQIWGDMFYCQGNETHLSQCPISSWSRVACSHEQDAGVICNGSSLAFHEGHVQLSGESECHGEVEVYFMEDWRRVLLHSWGLAEASVVCRQLGCGSVLSYNSSMTKAEHSHMCAVGFSCSGSEAHLRNCHRAHQVVNCSSKDLLSITCSGVFNQAHSSIRLVGSGGDCAGRLEVFYNGSWGTVRHDLWDIEDAHVVCRQMQCGVALSNHVLSWFGPGSGPIRLNQVECRGDEISLWNCRFQFSEEDENGHQEDVGVVCSDFKEIRLTEGCKGNLEVFYNGTWGNVCENAIDKETASLICRELNCGRTGKEYLSKSRLKSAPNWLDGLKCRKHDATLWHCQSSPWRNNKCGHVAHITCTEHLPLRLRNGAGDCSGRLELYYNDTWGTICSDQWDIKDAQVVCRQLGCGQAVSADRSTGKGDKMIWMNRVNCRGNEIHLWDCLYSLKNHTDCLHKQDAGVTCKDMPMTPDTFVTTTTPKIGQGDTTHIAQPPLADTFIIPNVVAFVLGIILFIALLLLVVQFYQIRELRKVLSKRRHKSVSEPEYAEINLHSSRFISTRPTSSPQIEDYNDALSTGIIQNIPYASEFINSNLTEVPRLEEYDDVITAGQDVEDEEDYDDVEEFQKD</sequence>
<feature type="disulfide bond" evidence="12">
    <location>
        <begin position="644"/>
        <end position="654"/>
    </location>
</feature>
<evidence type="ECO:0000256" key="2">
    <source>
        <dbReference type="ARBA" id="ARBA00004613"/>
    </source>
</evidence>
<feature type="domain" description="SRCR" evidence="14">
    <location>
        <begin position="370"/>
        <end position="468"/>
    </location>
</feature>
<evidence type="ECO:0000256" key="1">
    <source>
        <dbReference type="ARBA" id="ARBA00004251"/>
    </source>
</evidence>
<name>A0A8T0AS94_SILME</name>
<dbReference type="PROSITE" id="PS00420">
    <property type="entry name" value="SRCR_1"/>
    <property type="match status" value="3"/>
</dbReference>
<keyword evidence="10 12" id="KW-1015">Disulfide bond</keyword>
<feature type="disulfide bond" evidence="12">
    <location>
        <begin position="1170"/>
        <end position="1180"/>
    </location>
</feature>
<feature type="domain" description="SRCR" evidence="14">
    <location>
        <begin position="66"/>
        <end position="166"/>
    </location>
</feature>
<dbReference type="GO" id="GO:0031638">
    <property type="term" value="P:zymogen activation"/>
    <property type="evidence" value="ECO:0007669"/>
    <property type="project" value="TreeGrafter"/>
</dbReference>
<feature type="disulfide bond" evidence="12">
    <location>
        <begin position="91"/>
        <end position="155"/>
    </location>
</feature>
<evidence type="ECO:0000313" key="15">
    <source>
        <dbReference type="EMBL" id="KAF7693918.1"/>
    </source>
</evidence>
<evidence type="ECO:0000256" key="11">
    <source>
        <dbReference type="ARBA" id="ARBA00023180"/>
    </source>
</evidence>